<dbReference type="Gene3D" id="1.10.579.10">
    <property type="entry name" value="DNA Cyclobutane Dipyrimidine Photolyase, subunit A, domain 3"/>
    <property type="match status" value="1"/>
</dbReference>
<dbReference type="PANTHER" id="PTHR38657:SF1">
    <property type="entry name" value="SLR1343 PROTEIN"/>
    <property type="match status" value="1"/>
</dbReference>
<feature type="coiled-coil region" evidence="1">
    <location>
        <begin position="495"/>
        <end position="522"/>
    </location>
</feature>
<dbReference type="Proteomes" id="UP000285310">
    <property type="component" value="Unassembled WGS sequence"/>
</dbReference>
<name>A0A423PLA4_9GAMM</name>
<dbReference type="Gene3D" id="1.10.10.1710">
    <property type="entry name" value="Deoxyribodipyrimidine photolyase-related"/>
    <property type="match status" value="1"/>
</dbReference>
<evidence type="ECO:0000256" key="1">
    <source>
        <dbReference type="SAM" id="Coils"/>
    </source>
</evidence>
<dbReference type="Gene3D" id="1.25.40.80">
    <property type="match status" value="1"/>
</dbReference>
<dbReference type="RefSeq" id="WP_123658776.1">
    <property type="nucleotide sequence ID" value="NZ_AYKG01000036.1"/>
</dbReference>
<evidence type="ECO:0000313" key="2">
    <source>
        <dbReference type="EMBL" id="ROO26359.1"/>
    </source>
</evidence>
<dbReference type="SUPFAM" id="SSF48173">
    <property type="entry name" value="Cryptochrome/photolyase FAD-binding domain"/>
    <property type="match status" value="1"/>
</dbReference>
<reference evidence="2 3" key="1">
    <citation type="submission" date="2013-10" db="EMBL/GenBank/DDBJ databases">
        <title>Salinisphaera japonica YTM-1 Genome Sequencing.</title>
        <authorList>
            <person name="Lai Q."/>
            <person name="Li C."/>
            <person name="Shao Z."/>
        </authorList>
    </citation>
    <scope>NUCLEOTIDE SEQUENCE [LARGE SCALE GENOMIC DNA]</scope>
    <source>
        <strain evidence="2 3">YTM-1</strain>
    </source>
</reference>
<dbReference type="Pfam" id="PF04244">
    <property type="entry name" value="DPRP"/>
    <property type="match status" value="1"/>
</dbReference>
<dbReference type="InterPro" id="IPR014729">
    <property type="entry name" value="Rossmann-like_a/b/a_fold"/>
</dbReference>
<keyword evidence="3" id="KW-1185">Reference proteome</keyword>
<dbReference type="InterPro" id="IPR052551">
    <property type="entry name" value="UV-DNA_repair_photolyase"/>
</dbReference>
<dbReference type="GO" id="GO:0016829">
    <property type="term" value="F:lyase activity"/>
    <property type="evidence" value="ECO:0007669"/>
    <property type="project" value="UniProtKB-KW"/>
</dbReference>
<dbReference type="EMBL" id="AYKG01000036">
    <property type="protein sequence ID" value="ROO26359.1"/>
    <property type="molecule type" value="Genomic_DNA"/>
</dbReference>
<keyword evidence="1" id="KW-0175">Coiled coil</keyword>
<dbReference type="OrthoDB" id="5288100at2"/>
<dbReference type="InterPro" id="IPR007357">
    <property type="entry name" value="PhrB-like"/>
</dbReference>
<dbReference type="InterPro" id="IPR036134">
    <property type="entry name" value="Crypto/Photolyase_FAD-like_sf"/>
</dbReference>
<sequence>MSERRNLVLVLGDQLAPDLSALDDFDPDSDTVWMAENENEATHVWSQQQRLVMFFAAMRHYRDALIDSGKTVHYHALQADARHDSGKTFADILSAEINYARPTRLVMTECGDHRVQQMITDCAAAHDLSLQVRPDRHFYCSLDTFDEWADGRNSLLLEGFYREMRRRFDVLMDGDDPVGDAWNFDKQNRETFGKAGPGETPDVRGFRPDAITREVIEIVEARFADHPGTCHGFDMPVTRGEALTALRDFIDNRLAKFGAYQDALWTDLQFAYHARLSAVLNLHLISPRECVDAAVAAYQDGKAPINSVEGFVRQILGWREFVRGVYWREMPGYGQRNALRADLPVPKFYWDGDTDMACVADAMKNVLGNGYAHHIQRLMVLGLFALNAGVHPKAFNDWHMAMYLDAVDWVSLPNTLGMSQYADGGILGTKPYCASGNYTNKMSNYCKNCRFNYKHATGDDACPVTTLYWDFLDRNLDAFKGNQRMVFQVKNIEKKQADEALMTQIRAQARELKRRINAQERI</sequence>
<keyword evidence="2" id="KW-0456">Lyase</keyword>
<dbReference type="InParanoid" id="A0A423PLA4"/>
<comment type="caution">
    <text evidence="2">The sequence shown here is derived from an EMBL/GenBank/DDBJ whole genome shotgun (WGS) entry which is preliminary data.</text>
</comment>
<accession>A0A423PLA4</accession>
<gene>
    <name evidence="2" type="ORF">SAJA_11450</name>
</gene>
<dbReference type="PANTHER" id="PTHR38657">
    <property type="entry name" value="SLR1343 PROTEIN"/>
    <property type="match status" value="1"/>
</dbReference>
<protein>
    <submittedName>
        <fullName evidence="2">Deoxyribodipyrimidine photo-lyase</fullName>
    </submittedName>
</protein>
<dbReference type="AlphaFoldDB" id="A0A423PLA4"/>
<organism evidence="2 3">
    <name type="scientific">Salinisphaera japonica YTM-1</name>
    <dbReference type="NCBI Taxonomy" id="1209778"/>
    <lineage>
        <taxon>Bacteria</taxon>
        <taxon>Pseudomonadati</taxon>
        <taxon>Pseudomonadota</taxon>
        <taxon>Gammaproteobacteria</taxon>
        <taxon>Salinisphaerales</taxon>
        <taxon>Salinisphaeraceae</taxon>
        <taxon>Salinisphaera</taxon>
    </lineage>
</organism>
<proteinExistence type="predicted"/>
<evidence type="ECO:0000313" key="3">
    <source>
        <dbReference type="Proteomes" id="UP000285310"/>
    </source>
</evidence>
<dbReference type="Gene3D" id="3.40.50.620">
    <property type="entry name" value="HUPs"/>
    <property type="match status" value="1"/>
</dbReference>